<dbReference type="HOGENOM" id="CLU_684467_0_0_2"/>
<reference evidence="1 2" key="1">
    <citation type="journal article" date="2015" name="Int. J. Syst. Evol. Microbiol.">
        <title>Thermococcus eurythermalis sp. nov., a conditional piezophilic hyperthermophilic archaeon with a wide temperature range isolated from an oil-immersed chimney in the Guaymas Basin.</title>
        <authorList>
            <person name="Zhao W."/>
            <person name="Zeng X."/>
            <person name="Xiao X."/>
        </authorList>
    </citation>
    <scope>NUCLEOTIDE SEQUENCE [LARGE SCALE GENOMIC DNA]</scope>
    <source>
        <strain evidence="1 2">A501</strain>
    </source>
</reference>
<dbReference type="AlphaFoldDB" id="A0A097QT73"/>
<protein>
    <submittedName>
        <fullName evidence="1">Uncharacterized protein</fullName>
    </submittedName>
</protein>
<keyword evidence="2" id="KW-1185">Reference proteome</keyword>
<name>A0A097QT73_9EURY</name>
<organism evidence="1 2">
    <name type="scientific">Thermococcus eurythermalis</name>
    <dbReference type="NCBI Taxonomy" id="1505907"/>
    <lineage>
        <taxon>Archaea</taxon>
        <taxon>Methanobacteriati</taxon>
        <taxon>Methanobacteriota</taxon>
        <taxon>Thermococci</taxon>
        <taxon>Thermococcales</taxon>
        <taxon>Thermococcaceae</taxon>
        <taxon>Thermococcus</taxon>
    </lineage>
</organism>
<gene>
    <name evidence="1" type="ORF">TEU_04625</name>
</gene>
<dbReference type="RefSeq" id="WP_050002653.1">
    <property type="nucleotide sequence ID" value="NZ_CP008887.1"/>
</dbReference>
<dbReference type="Proteomes" id="UP000029980">
    <property type="component" value="Chromosome"/>
</dbReference>
<proteinExistence type="predicted"/>
<accession>A0A097QT73</accession>
<evidence type="ECO:0000313" key="1">
    <source>
        <dbReference type="EMBL" id="AIU69676.1"/>
    </source>
</evidence>
<dbReference type="GeneID" id="25152719"/>
<dbReference type="KEGG" id="teu:TEU_04625"/>
<sequence>MKKGSINDISKHDKAGLSEDFISFFSFLLRDTNILLLSKKGAKVEKQQYENLLRIIDVLLTGTSWLMLSERVEIPVGSIELARELGFEIQKESSVYHAKIPAGINLFLERSGRRLRIHYYAEFQNSRVSKGTIEFEFDKFVNELLRIAKKHLIEHASKENMLHSHLNEASVVLEFYKWISRKWNNETLRDIHDKVSITTTHLHFEICLNKFNVGETFNPFPVAIWLDNYLLVGACQETNGEKKVMGIPMEPLYVFNELLYAVSWIMEPDSSEGGLYAGELRKYVQKLGFSVGNKNPLYLVSFGCCSTIVFERENDNLLIHYHNSLRNCDELPNGTIEVPLKEFIEDLLKCVFAYLTRYMDIVEKIRASHGQKPEEYACNELWSNYKYTLRKYLRLTGAISAL</sequence>
<dbReference type="EMBL" id="CP008887">
    <property type="protein sequence ID" value="AIU69676.1"/>
    <property type="molecule type" value="Genomic_DNA"/>
</dbReference>
<evidence type="ECO:0000313" key="2">
    <source>
        <dbReference type="Proteomes" id="UP000029980"/>
    </source>
</evidence>